<dbReference type="Pfam" id="PF00589">
    <property type="entry name" value="Phage_integrase"/>
    <property type="match status" value="1"/>
</dbReference>
<dbReference type="Gene3D" id="1.10.443.10">
    <property type="entry name" value="Intergrase catalytic core"/>
    <property type="match status" value="1"/>
</dbReference>
<reference evidence="3 4" key="1">
    <citation type="journal article" date="2017" name="MBio">
        <title>Type VI secretion-mediated competition in the bee gut microbiome.</title>
        <authorList>
            <person name="Steele M.I."/>
            <person name="Kwong W.K."/>
            <person name="Powell J.E."/>
            <person name="Whiteley M."/>
            <person name="Moran N.A."/>
        </authorList>
    </citation>
    <scope>NUCLEOTIDE SEQUENCE [LARGE SCALE GENOMIC DNA]</scope>
    <source>
        <strain evidence="3 4">Ruf1-X</strain>
    </source>
</reference>
<evidence type="ECO:0000259" key="2">
    <source>
        <dbReference type="Pfam" id="PF00589"/>
    </source>
</evidence>
<evidence type="ECO:0000313" key="3">
    <source>
        <dbReference type="EMBL" id="PIT44268.1"/>
    </source>
</evidence>
<feature type="domain" description="Tyr recombinase" evidence="2">
    <location>
        <begin position="195"/>
        <end position="337"/>
    </location>
</feature>
<dbReference type="SUPFAM" id="SSF56349">
    <property type="entry name" value="DNA breaking-rejoining enzymes"/>
    <property type="match status" value="1"/>
</dbReference>
<dbReference type="Proteomes" id="UP000229970">
    <property type="component" value="Unassembled WGS sequence"/>
</dbReference>
<evidence type="ECO:0000256" key="1">
    <source>
        <dbReference type="ARBA" id="ARBA00023172"/>
    </source>
</evidence>
<dbReference type="InterPro" id="IPR011010">
    <property type="entry name" value="DNA_brk_join_enz"/>
</dbReference>
<protein>
    <recommendedName>
        <fullName evidence="2">Tyr recombinase domain-containing protein</fullName>
    </recommendedName>
</protein>
<organism evidence="3 4">
    <name type="scientific">Snodgrassella alvi</name>
    <dbReference type="NCBI Taxonomy" id="1196083"/>
    <lineage>
        <taxon>Bacteria</taxon>
        <taxon>Pseudomonadati</taxon>
        <taxon>Pseudomonadota</taxon>
        <taxon>Betaproteobacteria</taxon>
        <taxon>Neisseriales</taxon>
        <taxon>Neisseriaceae</taxon>
        <taxon>Snodgrassella</taxon>
    </lineage>
</organism>
<dbReference type="AlphaFoldDB" id="A0A2N9XC95"/>
<dbReference type="InterPro" id="IPR013762">
    <property type="entry name" value="Integrase-like_cat_sf"/>
</dbReference>
<keyword evidence="1" id="KW-0233">DNA recombination</keyword>
<dbReference type="EMBL" id="MEIP01000027">
    <property type="protein sequence ID" value="PIT44268.1"/>
    <property type="molecule type" value="Genomic_DNA"/>
</dbReference>
<name>A0A2N9XC95_9NEIS</name>
<sequence length="355" mass="41309">MGRKATVNLNLPTGMRARKRKTRNGIVTWYYFDTGGKPRKEIPLGNDYVKACQKWSELSLQKLDKAHQVTFVQALQRYILEVIPTKKSKTQRENHYQAKNLNLFFGGNTPVLLEDIDAGHIREYFKWRHEAPVAANREIALFNHIWTYCRPAYWGYTSKESPSKDIKRNKEQPRDVYVEDYIYSTLYKYGCQDLRDAMEIAMMLGQRPCDTAKIHTDHIQKGVLTIKQNKTSHALRFVVTKRLQDIITRRAPHGGFLFLNNRKRKMTTENLRDRFNIARSLAIQNHPEHAEELAQIQFRDLRAKSATDKSLASSEEEASKLLGHASVNMTKKVYIRRTRPLMPFEHSDGEIAEQT</sequence>
<accession>A0A2N9XC95</accession>
<dbReference type="GO" id="GO:0006310">
    <property type="term" value="P:DNA recombination"/>
    <property type="evidence" value="ECO:0007669"/>
    <property type="project" value="UniProtKB-KW"/>
</dbReference>
<dbReference type="InterPro" id="IPR002104">
    <property type="entry name" value="Integrase_catalytic"/>
</dbReference>
<dbReference type="GO" id="GO:0015074">
    <property type="term" value="P:DNA integration"/>
    <property type="evidence" value="ECO:0007669"/>
    <property type="project" value="InterPro"/>
</dbReference>
<proteinExistence type="predicted"/>
<gene>
    <name evidence="3" type="ORF">BHC46_10810</name>
</gene>
<comment type="caution">
    <text evidence="3">The sequence shown here is derived from an EMBL/GenBank/DDBJ whole genome shotgun (WGS) entry which is preliminary data.</text>
</comment>
<dbReference type="RefSeq" id="WP_100139481.1">
    <property type="nucleotide sequence ID" value="NZ_MEIP01000027.1"/>
</dbReference>
<evidence type="ECO:0000313" key="4">
    <source>
        <dbReference type="Proteomes" id="UP000229970"/>
    </source>
</evidence>
<dbReference type="GO" id="GO:0003677">
    <property type="term" value="F:DNA binding"/>
    <property type="evidence" value="ECO:0007669"/>
    <property type="project" value="InterPro"/>
</dbReference>